<sequence length="87" mass="9260">MQSRVSSLESQLHASSQENLILKKAVVVQNEKLLASAAQQHAMRAEGERLLAHARALERDNYALRSHLGSAGPVQGFGGGAGPPDVF</sequence>
<evidence type="ECO:0000313" key="1">
    <source>
        <dbReference type="EMBL" id="GMI32045.1"/>
    </source>
</evidence>
<comment type="caution">
    <text evidence="1">The sequence shown here is derived from an EMBL/GenBank/DDBJ whole genome shotgun (WGS) entry which is preliminary data.</text>
</comment>
<keyword evidence="2" id="KW-1185">Reference proteome</keyword>
<protein>
    <submittedName>
        <fullName evidence="1">Uncharacterized protein</fullName>
    </submittedName>
</protein>
<organism evidence="1 2">
    <name type="scientific">Tetraparma gracilis</name>
    <dbReference type="NCBI Taxonomy" id="2962635"/>
    <lineage>
        <taxon>Eukaryota</taxon>
        <taxon>Sar</taxon>
        <taxon>Stramenopiles</taxon>
        <taxon>Ochrophyta</taxon>
        <taxon>Bolidophyceae</taxon>
        <taxon>Parmales</taxon>
        <taxon>Triparmaceae</taxon>
        <taxon>Tetraparma</taxon>
    </lineage>
</organism>
<reference evidence="1 2" key="1">
    <citation type="journal article" date="2023" name="Commun. Biol.">
        <title>Genome analysis of Parmales, the sister group of diatoms, reveals the evolutionary specialization of diatoms from phago-mixotrophs to photoautotrophs.</title>
        <authorList>
            <person name="Ban H."/>
            <person name="Sato S."/>
            <person name="Yoshikawa S."/>
            <person name="Yamada K."/>
            <person name="Nakamura Y."/>
            <person name="Ichinomiya M."/>
            <person name="Sato N."/>
            <person name="Blanc-Mathieu R."/>
            <person name="Endo H."/>
            <person name="Kuwata A."/>
            <person name="Ogata H."/>
        </authorList>
    </citation>
    <scope>NUCLEOTIDE SEQUENCE [LARGE SCALE GENOMIC DNA]</scope>
</reference>
<evidence type="ECO:0000313" key="2">
    <source>
        <dbReference type="Proteomes" id="UP001165060"/>
    </source>
</evidence>
<proteinExistence type="predicted"/>
<dbReference type="EMBL" id="BRYB01001724">
    <property type="protein sequence ID" value="GMI32045.1"/>
    <property type="molecule type" value="Genomic_DNA"/>
</dbReference>
<gene>
    <name evidence="1" type="ORF">TeGR_g9700</name>
</gene>
<dbReference type="Proteomes" id="UP001165060">
    <property type="component" value="Unassembled WGS sequence"/>
</dbReference>
<accession>A0ABQ6MTD7</accession>
<name>A0ABQ6MTD7_9STRA</name>